<dbReference type="HOGENOM" id="CLU_361964_0_0_0"/>
<dbReference type="AlphaFoldDB" id="I0I094"/>
<accession>I0I094</accession>
<evidence type="ECO:0000313" key="4">
    <source>
        <dbReference type="EMBL" id="BAL98681.1"/>
    </source>
</evidence>
<dbReference type="Gene3D" id="1.25.40.10">
    <property type="entry name" value="Tetratricopeptide repeat domain"/>
    <property type="match status" value="1"/>
</dbReference>
<keyword evidence="2" id="KW-0812">Transmembrane</keyword>
<dbReference type="InterPro" id="IPR011990">
    <property type="entry name" value="TPR-like_helical_dom_sf"/>
</dbReference>
<feature type="domain" description="CHAT" evidence="3">
    <location>
        <begin position="8"/>
        <end position="292"/>
    </location>
</feature>
<evidence type="ECO:0000313" key="5">
    <source>
        <dbReference type="Proteomes" id="UP000007880"/>
    </source>
</evidence>
<sequence>MEHLAAEIGQRLTDALFNETVLPLFLESRQRAKIARCGLRIKLRLRAAELAMLPWELLIDPASPPEAPRFLTLSRWTPVVRYQEVQRSIEALEVHGRLHILAMGASPLDLAPIDVAAEQRHLDAAFPVWSHLGSVEWMKGQTWSDLQEALQNGPYHAFHFVGHALFDENSDVGYLVLTSADGQAELHSGDEIAALLADHPTLKLIVVNACESAGGSASSSTAGVAAMLVARGFPAVVAMQTTISERGALEFTRSFYRGVANRLPVDAACAEARKAMRLAVQHSLEWVTPTLSMHAPDGQLFALEGKPFNWPMLLSIVLALALCLAMGLGAMYWLSIQPPAPQGDFNVAVADFEALSQPSQLQDGSLLGRSLAEALENEYRLSQISEVDIIHRNIGIIRDEREAAALAEKGFQMIFYGSVATVDQQMRVFMKIYVSDAFRNDMGEITGAHDFAIPLTFAAGEVFTYTQIFAQRASLLVDLIQGIHLATENRLAEAAIALDRAVVESERLGSFTGKEVIYLIASDIARQRGEHEAAEQFALRALALSPNYGRGYIALGNSRFARGKPWLALALEAYQTALALPEQPRTAFVAEKANFGAGQVYLNLYQLATQGGSPHAETYAAEAERHYRVVIESFSALTHPTRSNLELLALAHLGQGYLAQLRNLPDAGEHFCQALAVSPNPEHRRLAQEHLSELNTDCGSLTPHPGQLPIGWTLWMFEPISRRRNNHETSLALIDRLGRSPPWHDSPERERHCRTDGNVHPSKLSPLANIPA</sequence>
<keyword evidence="5" id="KW-1185">Reference proteome</keyword>
<organism evidence="4 5">
    <name type="scientific">Caldilinea aerophila (strain DSM 14535 / JCM 11387 / NBRC 104270 / STL-6-O1)</name>
    <dbReference type="NCBI Taxonomy" id="926550"/>
    <lineage>
        <taxon>Bacteria</taxon>
        <taxon>Bacillati</taxon>
        <taxon>Chloroflexota</taxon>
        <taxon>Caldilineae</taxon>
        <taxon>Caldilineales</taxon>
        <taxon>Caldilineaceae</taxon>
        <taxon>Caldilinea</taxon>
    </lineage>
</organism>
<evidence type="ECO:0000259" key="3">
    <source>
        <dbReference type="Pfam" id="PF12770"/>
    </source>
</evidence>
<dbReference type="EMBL" id="AP012337">
    <property type="protein sequence ID" value="BAL98681.1"/>
    <property type="molecule type" value="Genomic_DNA"/>
</dbReference>
<dbReference type="KEGG" id="cap:CLDAP_06420"/>
<gene>
    <name evidence="4" type="ordered locus">CLDAP_06420</name>
</gene>
<dbReference type="SUPFAM" id="SSF48452">
    <property type="entry name" value="TPR-like"/>
    <property type="match status" value="1"/>
</dbReference>
<feature type="transmembrane region" description="Helical" evidence="2">
    <location>
        <begin position="313"/>
        <end position="334"/>
    </location>
</feature>
<feature type="compositionally biased region" description="Basic and acidic residues" evidence="1">
    <location>
        <begin position="745"/>
        <end position="757"/>
    </location>
</feature>
<keyword evidence="2" id="KW-0472">Membrane</keyword>
<evidence type="ECO:0000256" key="1">
    <source>
        <dbReference type="SAM" id="MobiDB-lite"/>
    </source>
</evidence>
<feature type="region of interest" description="Disordered" evidence="1">
    <location>
        <begin position="738"/>
        <end position="772"/>
    </location>
</feature>
<reference evidence="4 5" key="1">
    <citation type="submission" date="2012-02" db="EMBL/GenBank/DDBJ databases">
        <title>Complete genome sequence of Caldilinea aerophila DSM 14535 (= NBRC 102666).</title>
        <authorList>
            <person name="Oguchi A."/>
            <person name="Hosoyama A."/>
            <person name="Sekine M."/>
            <person name="Fukai R."/>
            <person name="Kato Y."/>
            <person name="Nakamura S."/>
            <person name="Hanada S."/>
            <person name="Yamazaki S."/>
            <person name="Fujita N."/>
        </authorList>
    </citation>
    <scope>NUCLEOTIDE SEQUENCE [LARGE SCALE GENOMIC DNA]</scope>
    <source>
        <strain evidence="5">DSM 14535 / JCM 11387 / NBRC 104270 / STL-6-O1</strain>
    </source>
</reference>
<dbReference type="STRING" id="926550.CLDAP_06420"/>
<keyword evidence="2" id="KW-1133">Transmembrane helix</keyword>
<dbReference type="eggNOG" id="COG4995">
    <property type="taxonomic scope" value="Bacteria"/>
</dbReference>
<dbReference type="Proteomes" id="UP000007880">
    <property type="component" value="Chromosome"/>
</dbReference>
<dbReference type="InterPro" id="IPR024983">
    <property type="entry name" value="CHAT_dom"/>
</dbReference>
<dbReference type="Pfam" id="PF12770">
    <property type="entry name" value="CHAT"/>
    <property type="match status" value="1"/>
</dbReference>
<proteinExistence type="predicted"/>
<evidence type="ECO:0000256" key="2">
    <source>
        <dbReference type="SAM" id="Phobius"/>
    </source>
</evidence>
<name>I0I094_CALAS</name>
<protein>
    <recommendedName>
        <fullName evidence="3">CHAT domain-containing protein</fullName>
    </recommendedName>
</protein>
<dbReference type="eggNOG" id="COG0457">
    <property type="taxonomic scope" value="Bacteria"/>
</dbReference>